<reference evidence="1 2" key="1">
    <citation type="submission" date="2015-01" db="EMBL/GenBank/DDBJ databases">
        <title>Evolution of Trichinella species and genotypes.</title>
        <authorList>
            <person name="Korhonen P.K."/>
            <person name="Edoardo P."/>
            <person name="Giuseppe L.R."/>
            <person name="Gasser R.B."/>
        </authorList>
    </citation>
    <scope>NUCLEOTIDE SEQUENCE [LARGE SCALE GENOMIC DNA]</scope>
    <source>
        <strain evidence="1">ISS3</strain>
    </source>
</reference>
<dbReference type="OrthoDB" id="10554124at2759"/>
<protein>
    <submittedName>
        <fullName evidence="1">Uncharacterized protein</fullName>
    </submittedName>
</protein>
<proteinExistence type="predicted"/>
<evidence type="ECO:0000313" key="2">
    <source>
        <dbReference type="Proteomes" id="UP000054776"/>
    </source>
</evidence>
<accession>A0A0V1BWQ0</accession>
<name>A0A0V1BWQ0_TRISP</name>
<organism evidence="1 2">
    <name type="scientific">Trichinella spiralis</name>
    <name type="common">Trichina worm</name>
    <dbReference type="NCBI Taxonomy" id="6334"/>
    <lineage>
        <taxon>Eukaryota</taxon>
        <taxon>Metazoa</taxon>
        <taxon>Ecdysozoa</taxon>
        <taxon>Nematoda</taxon>
        <taxon>Enoplea</taxon>
        <taxon>Dorylaimia</taxon>
        <taxon>Trichinellida</taxon>
        <taxon>Trichinellidae</taxon>
        <taxon>Trichinella</taxon>
    </lineage>
</organism>
<gene>
    <name evidence="1" type="ORF">T01_7013</name>
</gene>
<dbReference type="AlphaFoldDB" id="A0A0V1BWQ0"/>
<dbReference type="InParanoid" id="A0A0V1BWQ0"/>
<dbReference type="EMBL" id="JYDH01000007">
    <property type="protein sequence ID" value="KRY41501.1"/>
    <property type="molecule type" value="Genomic_DNA"/>
</dbReference>
<dbReference type="Proteomes" id="UP000054776">
    <property type="component" value="Unassembled WGS sequence"/>
</dbReference>
<keyword evidence="2" id="KW-1185">Reference proteome</keyword>
<comment type="caution">
    <text evidence="1">The sequence shown here is derived from an EMBL/GenBank/DDBJ whole genome shotgun (WGS) entry which is preliminary data.</text>
</comment>
<sequence>MSNPLLLQLPLEYHPASCGTGGMVEAGPVRAEHQNVGGTPWSWSRLPRTASSPLLALLARCYGPRLTAASLVSCTGKRMPFTSAVATATASVSCSGNCSCHFEHNIFTHSAQLSIITYRVKNFAASGETFHAIHSKDATIIVLRI</sequence>
<evidence type="ECO:0000313" key="1">
    <source>
        <dbReference type="EMBL" id="KRY41501.1"/>
    </source>
</evidence>